<dbReference type="RefSeq" id="WP_106583190.1">
    <property type="nucleotide sequence ID" value="NZ_PYGA01000007.1"/>
</dbReference>
<accession>A0A2P8DKQ2</accession>
<dbReference type="EMBL" id="PYGA01000007">
    <property type="protein sequence ID" value="PSK97800.1"/>
    <property type="molecule type" value="Genomic_DNA"/>
</dbReference>
<proteinExistence type="predicted"/>
<dbReference type="OrthoDB" id="8576080at2"/>
<comment type="caution">
    <text evidence="1">The sequence shown here is derived from an EMBL/GenBank/DDBJ whole genome shotgun (WGS) entry which is preliminary data.</text>
</comment>
<protein>
    <recommendedName>
        <fullName evidence="3">Alanine-rich protein</fullName>
    </recommendedName>
</protein>
<evidence type="ECO:0000313" key="1">
    <source>
        <dbReference type="EMBL" id="PSK97800.1"/>
    </source>
</evidence>
<reference evidence="1 2" key="1">
    <citation type="submission" date="2018-03" db="EMBL/GenBank/DDBJ databases">
        <title>Genomic Encyclopedia of Archaeal and Bacterial Type Strains, Phase II (KMG-II): from individual species to whole genera.</title>
        <authorList>
            <person name="Goeker M."/>
        </authorList>
    </citation>
    <scope>NUCLEOTIDE SEQUENCE [LARGE SCALE GENOMIC DNA]</scope>
    <source>
        <strain evidence="1 2">DSM 45312</strain>
    </source>
</reference>
<evidence type="ECO:0000313" key="2">
    <source>
        <dbReference type="Proteomes" id="UP000240542"/>
    </source>
</evidence>
<evidence type="ECO:0008006" key="3">
    <source>
        <dbReference type="Google" id="ProtNLM"/>
    </source>
</evidence>
<keyword evidence="2" id="KW-1185">Reference proteome</keyword>
<dbReference type="Proteomes" id="UP000240542">
    <property type="component" value="Unassembled WGS sequence"/>
</dbReference>
<dbReference type="AlphaFoldDB" id="A0A2P8DKQ2"/>
<organism evidence="1 2">
    <name type="scientific">Murinocardiopsis flavida</name>
    <dbReference type="NCBI Taxonomy" id="645275"/>
    <lineage>
        <taxon>Bacteria</taxon>
        <taxon>Bacillati</taxon>
        <taxon>Actinomycetota</taxon>
        <taxon>Actinomycetes</taxon>
        <taxon>Streptosporangiales</taxon>
        <taxon>Nocardiopsidaceae</taxon>
        <taxon>Murinocardiopsis</taxon>
    </lineage>
</organism>
<gene>
    <name evidence="1" type="ORF">CLV63_107193</name>
</gene>
<name>A0A2P8DKQ2_9ACTN</name>
<sequence length="398" mass="40415">MTPPARDPGPVGATAYLYPWDVVGDPAAAERTARLGVGTVALAAAYHSVRAATPRHPDHRVVSARHAALYVPIRPDRWRGSPLVPPSGAEWSGGTDSFGAARDALRGHGLAVDAWTVLTHSSVLGTAHPDLAVRNAFGDRYAYALCPTSAVVREYAVRVVREVLDLGRPDGLVVEACGPLGFGHQSMHEKTDGADWSPVDQALLSVCFCAACRRELAWSGTDPGDAAAAVRDAVGTGAASPDEALGGAGGPLLAVRSAAVTALRDEVATTARAAGVGRLSFFASADPWSTGPSAAVLGPGADADAYLAGCWGPAVEGAAAVRALRAATRPPKGAAGPGPRVGAYVTVLPPHPADPEQLGGHWAALRAAGADDLHIYHAGLASTARLDAAAAALAALSP</sequence>